<dbReference type="GeneID" id="81398057"/>
<evidence type="ECO:0000256" key="1">
    <source>
        <dbReference type="SAM" id="MobiDB-lite"/>
    </source>
</evidence>
<sequence length="187" mass="20568">MQIRIRPTHAPSQELHGLALNSSTDPPPPDEKPSMYNVPRIWGKIAGRVKTGERGTMHPEPYLKRASPRILRRATSTMTGKQAGPNRDAANWGTAAFVARDETQRLAWSGEKDGLVTHSSMHKKINEKKMTGLHPVVGECEMCRALSGCEQLPKSLESRCHLCLSRCSRDGVTTHAVDASGYPGEDM</sequence>
<organism evidence="2 3">
    <name type="scientific">Penicillium alfredii</name>
    <dbReference type="NCBI Taxonomy" id="1506179"/>
    <lineage>
        <taxon>Eukaryota</taxon>
        <taxon>Fungi</taxon>
        <taxon>Dikarya</taxon>
        <taxon>Ascomycota</taxon>
        <taxon>Pezizomycotina</taxon>
        <taxon>Eurotiomycetes</taxon>
        <taxon>Eurotiomycetidae</taxon>
        <taxon>Eurotiales</taxon>
        <taxon>Aspergillaceae</taxon>
        <taxon>Penicillium</taxon>
    </lineage>
</organism>
<gene>
    <name evidence="2" type="ORF">NUU61_008363</name>
</gene>
<proteinExistence type="predicted"/>
<evidence type="ECO:0000313" key="3">
    <source>
        <dbReference type="Proteomes" id="UP001141434"/>
    </source>
</evidence>
<feature type="region of interest" description="Disordered" evidence="1">
    <location>
        <begin position="1"/>
        <end position="37"/>
    </location>
</feature>
<name>A0A9W9ESH6_9EURO</name>
<accession>A0A9W9ESH6</accession>
<dbReference type="AlphaFoldDB" id="A0A9W9ESH6"/>
<keyword evidence="3" id="KW-1185">Reference proteome</keyword>
<protein>
    <submittedName>
        <fullName evidence="2">Uncharacterized protein</fullName>
    </submittedName>
</protein>
<reference evidence="2" key="1">
    <citation type="submission" date="2022-11" db="EMBL/GenBank/DDBJ databases">
        <authorList>
            <person name="Petersen C."/>
        </authorList>
    </citation>
    <scope>NUCLEOTIDE SEQUENCE</scope>
    <source>
        <strain evidence="2">IBT 34128</strain>
    </source>
</reference>
<comment type="caution">
    <text evidence="2">The sequence shown here is derived from an EMBL/GenBank/DDBJ whole genome shotgun (WGS) entry which is preliminary data.</text>
</comment>
<dbReference type="RefSeq" id="XP_056509181.1">
    <property type="nucleotide sequence ID" value="XM_056658888.1"/>
</dbReference>
<dbReference type="Proteomes" id="UP001141434">
    <property type="component" value="Unassembled WGS sequence"/>
</dbReference>
<evidence type="ECO:0000313" key="2">
    <source>
        <dbReference type="EMBL" id="KAJ5087056.1"/>
    </source>
</evidence>
<dbReference type="EMBL" id="JAPMSZ010000010">
    <property type="protein sequence ID" value="KAJ5087056.1"/>
    <property type="molecule type" value="Genomic_DNA"/>
</dbReference>
<reference evidence="2" key="2">
    <citation type="journal article" date="2023" name="IMA Fungus">
        <title>Comparative genomic study of the Penicillium genus elucidates a diverse pangenome and 15 lateral gene transfer events.</title>
        <authorList>
            <person name="Petersen C."/>
            <person name="Sorensen T."/>
            <person name="Nielsen M.R."/>
            <person name="Sondergaard T.E."/>
            <person name="Sorensen J.L."/>
            <person name="Fitzpatrick D.A."/>
            <person name="Frisvad J.C."/>
            <person name="Nielsen K.L."/>
        </authorList>
    </citation>
    <scope>NUCLEOTIDE SEQUENCE</scope>
    <source>
        <strain evidence="2">IBT 34128</strain>
    </source>
</reference>